<dbReference type="EMBL" id="ML212258">
    <property type="protein sequence ID" value="TFK78921.1"/>
    <property type="molecule type" value="Genomic_DNA"/>
</dbReference>
<feature type="non-terminal residue" evidence="1">
    <location>
        <position position="123"/>
    </location>
</feature>
<evidence type="ECO:0000313" key="1">
    <source>
        <dbReference type="EMBL" id="TFK78921.1"/>
    </source>
</evidence>
<reference evidence="1 2" key="1">
    <citation type="journal article" date="2019" name="Nat. Ecol. Evol.">
        <title>Megaphylogeny resolves global patterns of mushroom evolution.</title>
        <authorList>
            <person name="Varga T."/>
            <person name="Krizsan K."/>
            <person name="Foldi C."/>
            <person name="Dima B."/>
            <person name="Sanchez-Garcia M."/>
            <person name="Sanchez-Ramirez S."/>
            <person name="Szollosi G.J."/>
            <person name="Szarkandi J.G."/>
            <person name="Papp V."/>
            <person name="Albert L."/>
            <person name="Andreopoulos W."/>
            <person name="Angelini C."/>
            <person name="Antonin V."/>
            <person name="Barry K.W."/>
            <person name="Bougher N.L."/>
            <person name="Buchanan P."/>
            <person name="Buyck B."/>
            <person name="Bense V."/>
            <person name="Catcheside P."/>
            <person name="Chovatia M."/>
            <person name="Cooper J."/>
            <person name="Damon W."/>
            <person name="Desjardin D."/>
            <person name="Finy P."/>
            <person name="Geml J."/>
            <person name="Haridas S."/>
            <person name="Hughes K."/>
            <person name="Justo A."/>
            <person name="Karasinski D."/>
            <person name="Kautmanova I."/>
            <person name="Kiss B."/>
            <person name="Kocsube S."/>
            <person name="Kotiranta H."/>
            <person name="LaButti K.M."/>
            <person name="Lechner B.E."/>
            <person name="Liimatainen K."/>
            <person name="Lipzen A."/>
            <person name="Lukacs Z."/>
            <person name="Mihaltcheva S."/>
            <person name="Morgado L.N."/>
            <person name="Niskanen T."/>
            <person name="Noordeloos M.E."/>
            <person name="Ohm R.A."/>
            <person name="Ortiz-Santana B."/>
            <person name="Ovrebo C."/>
            <person name="Racz N."/>
            <person name="Riley R."/>
            <person name="Savchenko A."/>
            <person name="Shiryaev A."/>
            <person name="Soop K."/>
            <person name="Spirin V."/>
            <person name="Szebenyi C."/>
            <person name="Tomsovsky M."/>
            <person name="Tulloss R.E."/>
            <person name="Uehling J."/>
            <person name="Grigoriev I.V."/>
            <person name="Vagvolgyi C."/>
            <person name="Papp T."/>
            <person name="Martin F.M."/>
            <person name="Miettinen O."/>
            <person name="Hibbett D.S."/>
            <person name="Nagy L.G."/>
        </authorList>
    </citation>
    <scope>NUCLEOTIDE SEQUENCE [LARGE SCALE GENOMIC DNA]</scope>
    <source>
        <strain evidence="1 2">HHB13444</strain>
    </source>
</reference>
<gene>
    <name evidence="1" type="ORF">K466DRAFT_506499</name>
</gene>
<dbReference type="InParanoid" id="A0A5C3NML0"/>
<keyword evidence="2" id="KW-1185">Reference proteome</keyword>
<dbReference type="STRING" id="1314778.A0A5C3NML0"/>
<protein>
    <submittedName>
        <fullName evidence="1">Uncharacterized protein</fullName>
    </submittedName>
</protein>
<proteinExistence type="predicted"/>
<name>A0A5C3NML0_9APHY</name>
<organism evidence="1 2">
    <name type="scientific">Polyporus arcularius HHB13444</name>
    <dbReference type="NCBI Taxonomy" id="1314778"/>
    <lineage>
        <taxon>Eukaryota</taxon>
        <taxon>Fungi</taxon>
        <taxon>Dikarya</taxon>
        <taxon>Basidiomycota</taxon>
        <taxon>Agaricomycotina</taxon>
        <taxon>Agaricomycetes</taxon>
        <taxon>Polyporales</taxon>
        <taxon>Polyporaceae</taxon>
        <taxon>Polyporus</taxon>
    </lineage>
</organism>
<accession>A0A5C3NML0</accession>
<dbReference type="Proteomes" id="UP000308197">
    <property type="component" value="Unassembled WGS sequence"/>
</dbReference>
<dbReference type="AlphaFoldDB" id="A0A5C3NML0"/>
<dbReference type="Gene3D" id="1.10.340.70">
    <property type="match status" value="1"/>
</dbReference>
<evidence type="ECO:0000313" key="2">
    <source>
        <dbReference type="Proteomes" id="UP000308197"/>
    </source>
</evidence>
<sequence length="123" mass="13532">MDLSDVRSTGTAGRLEGSASGVLSTVVSTASELGLSFPTCLRGRYTEDAYFRKIAADPAAFPLFQYTDGLLYKQEGDSCLLCVPDVLLGPRKAREILIRHAHSLLAHLGSRKTLDYLRGELWW</sequence>